<evidence type="ECO:0000259" key="1">
    <source>
        <dbReference type="Pfam" id="PF16410"/>
    </source>
</evidence>
<dbReference type="AlphaFoldDB" id="A0A1I0SB57"/>
<evidence type="ECO:0000313" key="3">
    <source>
        <dbReference type="Proteomes" id="UP000199310"/>
    </source>
</evidence>
<proteinExistence type="predicted"/>
<gene>
    <name evidence="2" type="ORF">SAMN04488122_5730</name>
</gene>
<dbReference type="InterPro" id="IPR032186">
    <property type="entry name" value="DUF5018"/>
</dbReference>
<dbReference type="Pfam" id="PF16410">
    <property type="entry name" value="DUF5018"/>
    <property type="match status" value="1"/>
</dbReference>
<organism evidence="2 3">
    <name type="scientific">Chitinophaga arvensicola</name>
    <dbReference type="NCBI Taxonomy" id="29529"/>
    <lineage>
        <taxon>Bacteria</taxon>
        <taxon>Pseudomonadati</taxon>
        <taxon>Bacteroidota</taxon>
        <taxon>Chitinophagia</taxon>
        <taxon>Chitinophagales</taxon>
        <taxon>Chitinophagaceae</taxon>
        <taxon>Chitinophaga</taxon>
    </lineage>
</organism>
<dbReference type="EMBL" id="FOJG01000002">
    <property type="protein sequence ID" value="SEW53876.1"/>
    <property type="molecule type" value="Genomic_DNA"/>
</dbReference>
<feature type="domain" description="DUF5018" evidence="1">
    <location>
        <begin position="5"/>
        <end position="344"/>
    </location>
</feature>
<protein>
    <recommendedName>
        <fullName evidence="1">DUF5018 domain-containing protein</fullName>
    </recommendedName>
</protein>
<name>A0A1I0SB57_9BACT</name>
<dbReference type="STRING" id="29529.SAMN04488122_5730"/>
<sequence>MIIGLGMAFNACQKPEPIFPKEDNSLQDIWVAIPGVKDASFMPVYNTTKDSAYIEVPYFYPVESDNETDITKLILRANLPLDAVMTPAIGTQMDLSKPVKLEIKGGTGAKRNIVVVTKKVGDLSVKKATMTYSLDGVDTEVEGIVKDNDVIFYAIPGTDVSKVKVAVTVNAHSTTTLVAGATVDLSAAVPFTVKSIDGAVKTYQLKVQPPVKKPYGIGITRKLFVKLGAAGGISTDYTETSMAVSGDYLVIVSNTNPSKLRLFNRTNGTFVRDMPLPAPGYYSFQMQNDSTGALLGATFAASGDKFQLYRWKSATDPAPEKILEWTNNVAWGGLGRRVRIYGDLQKDAVVYATGSLTNEVFKWRIKDGKVINAANTPDVNAAPVISTYKSGSGSWGYLADAVPTSTSLSGTYFLNYGSEIALVNGGTNITTATFNTDAAGYIFHAPSLYFNFNGASYFAFLKYTSWSLNAGNIALFDVTDPSAVSMSPNNPGYSAFNVFNSEVISGAADNGNGTGDLCVSFSPDRSSAYIYMVLTNVGIIGYELTTY</sequence>
<dbReference type="RefSeq" id="WP_177192372.1">
    <property type="nucleotide sequence ID" value="NZ_FOJG01000002.1"/>
</dbReference>
<keyword evidence="3" id="KW-1185">Reference proteome</keyword>
<accession>A0A1I0SB57</accession>
<evidence type="ECO:0000313" key="2">
    <source>
        <dbReference type="EMBL" id="SEW53876.1"/>
    </source>
</evidence>
<reference evidence="3" key="1">
    <citation type="submission" date="2016-10" db="EMBL/GenBank/DDBJ databases">
        <authorList>
            <person name="Varghese N."/>
            <person name="Submissions S."/>
        </authorList>
    </citation>
    <scope>NUCLEOTIDE SEQUENCE [LARGE SCALE GENOMIC DNA]</scope>
    <source>
        <strain evidence="3">DSM 3695</strain>
    </source>
</reference>
<dbReference type="Gene3D" id="2.60.40.2340">
    <property type="match status" value="1"/>
</dbReference>
<dbReference type="Proteomes" id="UP000199310">
    <property type="component" value="Unassembled WGS sequence"/>
</dbReference>